<sequence length="91" mass="10200">MKSPERIAFENDLHAHFSSEIEERKQNVRYMEFQAKKQAIYAGLIETCISLAGQRFEVDRTFTPDAAADWIKDTCVALPLPIPPAGGSSFP</sequence>
<dbReference type="Proteomes" id="UP001209570">
    <property type="component" value="Unassembled WGS sequence"/>
</dbReference>
<comment type="caution">
    <text evidence="1">The sequence shown here is derived from an EMBL/GenBank/DDBJ whole genome shotgun (WGS) entry which is preliminary data.</text>
</comment>
<evidence type="ECO:0000313" key="1">
    <source>
        <dbReference type="EMBL" id="KAJ0391267.1"/>
    </source>
</evidence>
<gene>
    <name evidence="1" type="ORF">P43SY_009892</name>
</gene>
<organism evidence="1 2">
    <name type="scientific">Pythium insidiosum</name>
    <name type="common">Pythiosis disease agent</name>
    <dbReference type="NCBI Taxonomy" id="114742"/>
    <lineage>
        <taxon>Eukaryota</taxon>
        <taxon>Sar</taxon>
        <taxon>Stramenopiles</taxon>
        <taxon>Oomycota</taxon>
        <taxon>Peronosporomycetes</taxon>
        <taxon>Pythiales</taxon>
        <taxon>Pythiaceae</taxon>
        <taxon>Pythium</taxon>
    </lineage>
</organism>
<keyword evidence="2" id="KW-1185">Reference proteome</keyword>
<dbReference type="AlphaFoldDB" id="A0AAD5Q4Y2"/>
<dbReference type="EMBL" id="JAKCXM010001169">
    <property type="protein sequence ID" value="KAJ0391267.1"/>
    <property type="molecule type" value="Genomic_DNA"/>
</dbReference>
<protein>
    <submittedName>
        <fullName evidence="1">Uncharacterized protein</fullName>
    </submittedName>
</protein>
<evidence type="ECO:0000313" key="2">
    <source>
        <dbReference type="Proteomes" id="UP001209570"/>
    </source>
</evidence>
<name>A0AAD5Q4Y2_PYTIN</name>
<proteinExistence type="predicted"/>
<accession>A0AAD5Q4Y2</accession>
<reference evidence="1" key="1">
    <citation type="submission" date="2021-12" db="EMBL/GenBank/DDBJ databases">
        <title>Prjna785345.</title>
        <authorList>
            <person name="Rujirawat T."/>
            <person name="Krajaejun T."/>
        </authorList>
    </citation>
    <scope>NUCLEOTIDE SEQUENCE</scope>
    <source>
        <strain evidence="1">Pi057C3</strain>
    </source>
</reference>